<accession>A0A239KMT0</accession>
<name>A0A239KMT0_9BACT</name>
<dbReference type="OrthoDB" id="853440at2"/>
<proteinExistence type="predicted"/>
<evidence type="ECO:0000313" key="2">
    <source>
        <dbReference type="Proteomes" id="UP000198432"/>
    </source>
</evidence>
<gene>
    <name evidence="1" type="ORF">SAMN06296052_13017</name>
</gene>
<keyword evidence="2" id="KW-1185">Reference proteome</keyword>
<dbReference type="RefSeq" id="WP_089321423.1">
    <property type="nucleotide sequence ID" value="NZ_FZOQ01000030.1"/>
</dbReference>
<organism evidence="1 2">
    <name type="scientific">Pontibacter ummariensis</name>
    <dbReference type="NCBI Taxonomy" id="1610492"/>
    <lineage>
        <taxon>Bacteria</taxon>
        <taxon>Pseudomonadati</taxon>
        <taxon>Bacteroidota</taxon>
        <taxon>Cytophagia</taxon>
        <taxon>Cytophagales</taxon>
        <taxon>Hymenobacteraceae</taxon>
        <taxon>Pontibacter</taxon>
    </lineage>
</organism>
<evidence type="ECO:0000313" key="1">
    <source>
        <dbReference type="EMBL" id="SNT19471.1"/>
    </source>
</evidence>
<dbReference type="EMBL" id="FZOQ01000030">
    <property type="protein sequence ID" value="SNT19471.1"/>
    <property type="molecule type" value="Genomic_DNA"/>
</dbReference>
<sequence length="99" mass="11183">MEFSNTHSLVIKSVFHSEKGEEGASLLDIIGYVDYVNHAILTYQEFTESVESAKACGLVEINEGKLKTTDTFKNWKYGLPKKLSIEGKLKIGELHEYEL</sequence>
<dbReference type="Proteomes" id="UP000198432">
    <property type="component" value="Unassembled WGS sequence"/>
</dbReference>
<protein>
    <submittedName>
        <fullName evidence="1">Uncharacterized protein</fullName>
    </submittedName>
</protein>
<reference evidence="2" key="1">
    <citation type="submission" date="2017-06" db="EMBL/GenBank/DDBJ databases">
        <authorList>
            <person name="Varghese N."/>
            <person name="Submissions S."/>
        </authorList>
    </citation>
    <scope>NUCLEOTIDE SEQUENCE [LARGE SCALE GENOMIC DNA]</scope>
    <source>
        <strain evidence="2">NKM1</strain>
    </source>
</reference>
<dbReference type="AlphaFoldDB" id="A0A239KMT0"/>